<sequence>MTKNQTAGGLVFLRSLNISESGENMNKPKEFMFMGRNVIENMNNSTEFMFRDQNVVENMDNRQISMFSACRNT</sequence>
<reference evidence="2" key="1">
    <citation type="submission" date="2018-05" db="EMBL/GenBank/DDBJ databases">
        <authorList>
            <person name="Strepis N."/>
        </authorList>
    </citation>
    <scope>NUCLEOTIDE SEQUENCE [LARGE SCALE GENOMIC DNA]</scope>
</reference>
<proteinExistence type="predicted"/>
<accession>A0A383TI74</accession>
<dbReference type="Proteomes" id="UP000262072">
    <property type="component" value="Unassembled WGS sequence"/>
</dbReference>
<dbReference type="EMBL" id="UNRR01000027">
    <property type="protein sequence ID" value="SYZ79349.1"/>
    <property type="molecule type" value="Genomic_DNA"/>
</dbReference>
<evidence type="ECO:0000313" key="2">
    <source>
        <dbReference type="Proteomes" id="UP000262072"/>
    </source>
</evidence>
<protein>
    <submittedName>
        <fullName evidence="1">Uncharacterized protein</fullName>
    </submittedName>
</protein>
<name>A0A383TI74_9LACT</name>
<evidence type="ECO:0000313" key="1">
    <source>
        <dbReference type="EMBL" id="SYZ79349.1"/>
    </source>
</evidence>
<gene>
    <name evidence="1" type="ORF">TART1_2177</name>
</gene>
<dbReference type="AlphaFoldDB" id="A0A383TI74"/>
<organism evidence="1 2">
    <name type="scientific">Trichococcus shcherbakoviae</name>
    <dbReference type="NCBI Taxonomy" id="2094020"/>
    <lineage>
        <taxon>Bacteria</taxon>
        <taxon>Bacillati</taxon>
        <taxon>Bacillota</taxon>
        <taxon>Bacilli</taxon>
        <taxon>Lactobacillales</taxon>
        <taxon>Carnobacteriaceae</taxon>
        <taxon>Trichococcus</taxon>
    </lineage>
</organism>